<gene>
    <name evidence="1" type="ORF">B296_00016115</name>
</gene>
<sequence length="154" mass="17271">MILQDYLAPEIFSHFVMHGTSISEIIKHLITALRKTANDDIPTIFLEALKRVICLLYHVYRSLWASYKRHTVDLSSGSNESLASKSYSDCKELASRLSATFIGAARNKHKSEILNVVKDGISYAFLEAPKHLSFLEAAVLPFVSKLPTSDILEM</sequence>
<proteinExistence type="predicted"/>
<dbReference type="Proteomes" id="UP000287651">
    <property type="component" value="Unassembled WGS sequence"/>
</dbReference>
<dbReference type="InterPro" id="IPR039662">
    <property type="entry name" value="Cohesin_Scc3/SA"/>
</dbReference>
<comment type="caution">
    <text evidence="1">The sequence shown here is derived from an EMBL/GenBank/DDBJ whole genome shotgun (WGS) entry which is preliminary data.</text>
</comment>
<protein>
    <submittedName>
        <fullName evidence="1">Uncharacterized protein</fullName>
    </submittedName>
</protein>
<dbReference type="PANTHER" id="PTHR11199:SF0">
    <property type="entry name" value="LD34181P-RELATED"/>
    <property type="match status" value="1"/>
</dbReference>
<dbReference type="GO" id="GO:0005634">
    <property type="term" value="C:nucleus"/>
    <property type="evidence" value="ECO:0007669"/>
    <property type="project" value="TreeGrafter"/>
</dbReference>
<organism evidence="1 2">
    <name type="scientific">Ensete ventricosum</name>
    <name type="common">Abyssinian banana</name>
    <name type="synonym">Musa ensete</name>
    <dbReference type="NCBI Taxonomy" id="4639"/>
    <lineage>
        <taxon>Eukaryota</taxon>
        <taxon>Viridiplantae</taxon>
        <taxon>Streptophyta</taxon>
        <taxon>Embryophyta</taxon>
        <taxon>Tracheophyta</taxon>
        <taxon>Spermatophyta</taxon>
        <taxon>Magnoliopsida</taxon>
        <taxon>Liliopsida</taxon>
        <taxon>Zingiberales</taxon>
        <taxon>Musaceae</taxon>
        <taxon>Ensete</taxon>
    </lineage>
</organism>
<dbReference type="EMBL" id="AMZH03004527">
    <property type="protein sequence ID" value="RRT68937.1"/>
    <property type="molecule type" value="Genomic_DNA"/>
</dbReference>
<name>A0A426ZY72_ENSVE</name>
<dbReference type="PANTHER" id="PTHR11199">
    <property type="entry name" value="STROMAL ANTIGEN"/>
    <property type="match status" value="1"/>
</dbReference>
<dbReference type="GO" id="GO:0003682">
    <property type="term" value="F:chromatin binding"/>
    <property type="evidence" value="ECO:0007669"/>
    <property type="project" value="TreeGrafter"/>
</dbReference>
<dbReference type="GO" id="GO:0000785">
    <property type="term" value="C:chromatin"/>
    <property type="evidence" value="ECO:0007669"/>
    <property type="project" value="TreeGrafter"/>
</dbReference>
<dbReference type="AlphaFoldDB" id="A0A426ZY72"/>
<accession>A0A426ZY72</accession>
<reference evidence="1 2" key="1">
    <citation type="journal article" date="2014" name="Agronomy (Basel)">
        <title>A Draft Genome Sequence for Ensete ventricosum, the Drought-Tolerant Tree Against Hunger.</title>
        <authorList>
            <person name="Harrison J."/>
            <person name="Moore K.A."/>
            <person name="Paszkiewicz K."/>
            <person name="Jones T."/>
            <person name="Grant M."/>
            <person name="Ambacheew D."/>
            <person name="Muzemil S."/>
            <person name="Studholme D.J."/>
        </authorList>
    </citation>
    <scope>NUCLEOTIDE SEQUENCE [LARGE SCALE GENOMIC DNA]</scope>
</reference>
<dbReference type="GO" id="GO:0008278">
    <property type="term" value="C:cohesin complex"/>
    <property type="evidence" value="ECO:0007669"/>
    <property type="project" value="TreeGrafter"/>
</dbReference>
<evidence type="ECO:0000313" key="1">
    <source>
        <dbReference type="EMBL" id="RRT68937.1"/>
    </source>
</evidence>
<evidence type="ECO:0000313" key="2">
    <source>
        <dbReference type="Proteomes" id="UP000287651"/>
    </source>
</evidence>
<dbReference type="GO" id="GO:0007062">
    <property type="term" value="P:sister chromatid cohesion"/>
    <property type="evidence" value="ECO:0007669"/>
    <property type="project" value="TreeGrafter"/>
</dbReference>